<organism evidence="1 2">
    <name type="scientific">Candidatus Nomurabacteria bacterium RIFCSPLOWO2_01_FULL_36_16</name>
    <dbReference type="NCBI Taxonomy" id="1801767"/>
    <lineage>
        <taxon>Bacteria</taxon>
        <taxon>Candidatus Nomuraibacteriota</taxon>
    </lineage>
</organism>
<dbReference type="EMBL" id="MFUR01000012">
    <property type="protein sequence ID" value="OGI86681.1"/>
    <property type="molecule type" value="Genomic_DNA"/>
</dbReference>
<dbReference type="AlphaFoldDB" id="A0A1F6WXQ9"/>
<gene>
    <name evidence="1" type="ORF">A3A91_03525</name>
</gene>
<accession>A0A1F6WXQ9</accession>
<protein>
    <submittedName>
        <fullName evidence="1">Uncharacterized protein</fullName>
    </submittedName>
</protein>
<evidence type="ECO:0000313" key="2">
    <source>
        <dbReference type="Proteomes" id="UP000177001"/>
    </source>
</evidence>
<name>A0A1F6WXQ9_9BACT</name>
<proteinExistence type="predicted"/>
<sequence>MNLKKSIQALKDHAKEEIRIHEEIMEEAKGDVKHLVKKHLDDTIDIHKRFWKDLKRSWKDK</sequence>
<reference evidence="1 2" key="1">
    <citation type="journal article" date="2016" name="Nat. Commun.">
        <title>Thousands of microbial genomes shed light on interconnected biogeochemical processes in an aquifer system.</title>
        <authorList>
            <person name="Anantharaman K."/>
            <person name="Brown C.T."/>
            <person name="Hug L.A."/>
            <person name="Sharon I."/>
            <person name="Castelle C.J."/>
            <person name="Probst A.J."/>
            <person name="Thomas B.C."/>
            <person name="Singh A."/>
            <person name="Wilkins M.J."/>
            <person name="Karaoz U."/>
            <person name="Brodie E.L."/>
            <person name="Williams K.H."/>
            <person name="Hubbard S.S."/>
            <person name="Banfield J.F."/>
        </authorList>
    </citation>
    <scope>NUCLEOTIDE SEQUENCE [LARGE SCALE GENOMIC DNA]</scope>
</reference>
<evidence type="ECO:0000313" key="1">
    <source>
        <dbReference type="EMBL" id="OGI86681.1"/>
    </source>
</evidence>
<comment type="caution">
    <text evidence="1">The sequence shown here is derived from an EMBL/GenBank/DDBJ whole genome shotgun (WGS) entry which is preliminary data.</text>
</comment>
<dbReference type="Proteomes" id="UP000177001">
    <property type="component" value="Unassembled WGS sequence"/>
</dbReference>